<keyword evidence="7" id="KW-1185">Reference proteome</keyword>
<dbReference type="PANTHER" id="PTHR30346">
    <property type="entry name" value="TRANSCRIPTIONAL DUAL REGULATOR HCAR-RELATED"/>
    <property type="match status" value="1"/>
</dbReference>
<evidence type="ECO:0000313" key="6">
    <source>
        <dbReference type="EMBL" id="NSL55961.1"/>
    </source>
</evidence>
<reference evidence="6 7" key="1">
    <citation type="submission" date="2020-06" db="EMBL/GenBank/DDBJ databases">
        <title>Draft genome of Uliginosibacterium sp. IMCC34675.</title>
        <authorList>
            <person name="Song J."/>
        </authorList>
    </citation>
    <scope>NUCLEOTIDE SEQUENCE [LARGE SCALE GENOMIC DNA]</scope>
    <source>
        <strain evidence="6 7">IMCC34675</strain>
    </source>
</reference>
<dbReference type="CDD" id="cd08414">
    <property type="entry name" value="PBP2_LTTR_aromatics_like"/>
    <property type="match status" value="1"/>
</dbReference>
<keyword evidence="3" id="KW-0238">DNA-binding</keyword>
<dbReference type="Gene3D" id="3.40.190.10">
    <property type="entry name" value="Periplasmic binding protein-like II"/>
    <property type="match status" value="2"/>
</dbReference>
<name>A0ABX2INU7_9RHOO</name>
<dbReference type="Pfam" id="PF00126">
    <property type="entry name" value="HTH_1"/>
    <property type="match status" value="1"/>
</dbReference>
<dbReference type="SUPFAM" id="SSF46785">
    <property type="entry name" value="Winged helix' DNA-binding domain"/>
    <property type="match status" value="1"/>
</dbReference>
<dbReference type="PROSITE" id="PS50931">
    <property type="entry name" value="HTH_LYSR"/>
    <property type="match status" value="1"/>
</dbReference>
<proteinExistence type="inferred from homology"/>
<sequence length="297" mass="32487">MELRHLRYFVAVAEELHFTRAAARLHIGQPPLSQQIQALEAELGVSLFHRTRRSVQLTEAGRHLLERARTILAASTDVAAELQRIARGESGELRIAFTSSGLLIPELRSALKTYRQRYPGVSLRLSEMYTHAQFAALIAGELDVGFVRYNEPAAPAGLRLQLLRRDRLCLILPDDHPLASQPRIHLADCRNEAFIGYPAGAGASLVDYLQALCRNAGFEPHITQEAREAQTQIGLVAAGIGVAVLAEPLALIRVEGVRFIPLADPGAEVCMALATRAEEASPRVQGFMNGLLPARVD</sequence>
<dbReference type="SUPFAM" id="SSF53850">
    <property type="entry name" value="Periplasmic binding protein-like II"/>
    <property type="match status" value="1"/>
</dbReference>
<gene>
    <name evidence="6" type="ORF">HJ583_013050</name>
</gene>
<dbReference type="InterPro" id="IPR036388">
    <property type="entry name" value="WH-like_DNA-bd_sf"/>
</dbReference>
<keyword evidence="2" id="KW-0805">Transcription regulation</keyword>
<evidence type="ECO:0000256" key="4">
    <source>
        <dbReference type="ARBA" id="ARBA00023163"/>
    </source>
</evidence>
<dbReference type="InterPro" id="IPR036390">
    <property type="entry name" value="WH_DNA-bd_sf"/>
</dbReference>
<dbReference type="EMBL" id="JABCSC020000003">
    <property type="protein sequence ID" value="NSL55961.1"/>
    <property type="molecule type" value="Genomic_DNA"/>
</dbReference>
<dbReference type="Proteomes" id="UP000778523">
    <property type="component" value="Unassembled WGS sequence"/>
</dbReference>
<protein>
    <submittedName>
        <fullName evidence="6">LysR family transcriptional regulator</fullName>
    </submittedName>
</protein>
<evidence type="ECO:0000256" key="3">
    <source>
        <dbReference type="ARBA" id="ARBA00023125"/>
    </source>
</evidence>
<dbReference type="Pfam" id="PF03466">
    <property type="entry name" value="LysR_substrate"/>
    <property type="match status" value="1"/>
</dbReference>
<dbReference type="RefSeq" id="WP_170022325.1">
    <property type="nucleotide sequence ID" value="NZ_JABCSC020000003.1"/>
</dbReference>
<evidence type="ECO:0000259" key="5">
    <source>
        <dbReference type="PROSITE" id="PS50931"/>
    </source>
</evidence>
<dbReference type="Gene3D" id="1.10.10.10">
    <property type="entry name" value="Winged helix-like DNA-binding domain superfamily/Winged helix DNA-binding domain"/>
    <property type="match status" value="1"/>
</dbReference>
<evidence type="ECO:0000313" key="7">
    <source>
        <dbReference type="Proteomes" id="UP000778523"/>
    </source>
</evidence>
<keyword evidence="4" id="KW-0804">Transcription</keyword>
<evidence type="ECO:0000256" key="2">
    <source>
        <dbReference type="ARBA" id="ARBA00023015"/>
    </source>
</evidence>
<dbReference type="InterPro" id="IPR005119">
    <property type="entry name" value="LysR_subst-bd"/>
</dbReference>
<dbReference type="InterPro" id="IPR000847">
    <property type="entry name" value="LysR_HTH_N"/>
</dbReference>
<accession>A0ABX2INU7</accession>
<comment type="similarity">
    <text evidence="1">Belongs to the LysR transcriptional regulatory family.</text>
</comment>
<feature type="domain" description="HTH lysR-type" evidence="5">
    <location>
        <begin position="1"/>
        <end position="58"/>
    </location>
</feature>
<dbReference type="PRINTS" id="PR00039">
    <property type="entry name" value="HTHLYSR"/>
</dbReference>
<evidence type="ECO:0000256" key="1">
    <source>
        <dbReference type="ARBA" id="ARBA00009437"/>
    </source>
</evidence>
<organism evidence="6 7">
    <name type="scientific">Uliginosibacterium aquaticum</name>
    <dbReference type="NCBI Taxonomy" id="2731212"/>
    <lineage>
        <taxon>Bacteria</taxon>
        <taxon>Pseudomonadati</taxon>
        <taxon>Pseudomonadota</taxon>
        <taxon>Betaproteobacteria</taxon>
        <taxon>Rhodocyclales</taxon>
        <taxon>Zoogloeaceae</taxon>
        <taxon>Uliginosibacterium</taxon>
    </lineage>
</organism>
<comment type="caution">
    <text evidence="6">The sequence shown here is derived from an EMBL/GenBank/DDBJ whole genome shotgun (WGS) entry which is preliminary data.</text>
</comment>
<dbReference type="PANTHER" id="PTHR30346:SF17">
    <property type="entry name" value="LYSR FAMILY TRANSCRIPTIONAL REGULATOR"/>
    <property type="match status" value="1"/>
</dbReference>